<dbReference type="InterPro" id="IPR018958">
    <property type="entry name" value="Knr4/Smi1-like_dom"/>
</dbReference>
<reference evidence="3" key="1">
    <citation type="submission" date="2016-10" db="EMBL/GenBank/DDBJ databases">
        <authorList>
            <person name="Varghese N."/>
            <person name="Submissions S."/>
        </authorList>
    </citation>
    <scope>NUCLEOTIDE SEQUENCE [LARGE SCALE GENOMIC DNA]</scope>
    <source>
        <strain evidence="3">CGMCC 1.10223</strain>
    </source>
</reference>
<dbReference type="InterPro" id="IPR016024">
    <property type="entry name" value="ARM-type_fold"/>
</dbReference>
<dbReference type="EMBL" id="FONN01000009">
    <property type="protein sequence ID" value="SFE91725.1"/>
    <property type="molecule type" value="Genomic_DNA"/>
</dbReference>
<evidence type="ECO:0000313" key="3">
    <source>
        <dbReference type="Proteomes" id="UP000183410"/>
    </source>
</evidence>
<dbReference type="Gene3D" id="1.25.10.10">
    <property type="entry name" value="Leucine-rich Repeat Variant"/>
    <property type="match status" value="1"/>
</dbReference>
<gene>
    <name evidence="2" type="ORF">SAMN04487969_10986</name>
</gene>
<evidence type="ECO:0000259" key="1">
    <source>
        <dbReference type="SMART" id="SM00860"/>
    </source>
</evidence>
<keyword evidence="3" id="KW-1185">Reference proteome</keyword>
<dbReference type="Gene3D" id="3.40.1580.10">
    <property type="entry name" value="SMI1/KNR4-like"/>
    <property type="match status" value="1"/>
</dbReference>
<dbReference type="Proteomes" id="UP000183410">
    <property type="component" value="Unassembled WGS sequence"/>
</dbReference>
<dbReference type="SUPFAM" id="SSF160631">
    <property type="entry name" value="SMI1/KNR4-like"/>
    <property type="match status" value="1"/>
</dbReference>
<proteinExistence type="predicted"/>
<dbReference type="RefSeq" id="WP_046232014.1">
    <property type="nucleotide sequence ID" value="NZ_FONN01000009.1"/>
</dbReference>
<evidence type="ECO:0000313" key="2">
    <source>
        <dbReference type="EMBL" id="SFE91725.1"/>
    </source>
</evidence>
<accession>A0A1I2EFS7</accession>
<sequence>MTRHKQLERIKQKLKDAALTDADHQLFGAKSHKYAMNSLLSLDEIRQFEQANGVILPEEFSAFLMNIGNGGAGPYYGIHPLGKKQVIDLDRIAEPFPLQAEMTKEQWETEYPWINGECVISDEEYEEASAKLFQGLLNIGEQGCTYEMMLVVTGKHRGRVVYIDLDYQKPFVTYEAHFLDWYERWLDEVIAGYVTDWFGMRRGGDDKQLIELYQSTAEERVKIEALDGMFKLKAISQETINFLITEFAGSSTALRSLSMQVLAKMNFAEAEVFIRQELTSSHAENRLRAIQCIHWYMPKGDPRFNQHLIALLPKESDEETFRFICYILQAGGVELLPMLQPFFKHPNEEIRVQAVYQAGQSDIKADYLADFMALLDDPAVRVQHITLQALAGVTDPRLLPIYERLLKQHETDKDYIRSNIERRLEEFPYNSKEQLDKVFSSVLKQVGKLFRKKL</sequence>
<name>A0A1I2EFS7_9BACL</name>
<feature type="domain" description="Knr4/Smi1-like" evidence="1">
    <location>
        <begin position="39"/>
        <end position="184"/>
    </location>
</feature>
<dbReference type="Pfam" id="PF09346">
    <property type="entry name" value="SMI1_KNR4"/>
    <property type="match status" value="1"/>
</dbReference>
<dbReference type="OrthoDB" id="1190024at2"/>
<dbReference type="SUPFAM" id="SSF48371">
    <property type="entry name" value="ARM repeat"/>
    <property type="match status" value="1"/>
</dbReference>
<dbReference type="AlphaFoldDB" id="A0A1I2EFS7"/>
<dbReference type="InterPro" id="IPR011989">
    <property type="entry name" value="ARM-like"/>
</dbReference>
<organism evidence="2 3">
    <name type="scientific">Paenibacillus algorifonticola</name>
    <dbReference type="NCBI Taxonomy" id="684063"/>
    <lineage>
        <taxon>Bacteria</taxon>
        <taxon>Bacillati</taxon>
        <taxon>Bacillota</taxon>
        <taxon>Bacilli</taxon>
        <taxon>Bacillales</taxon>
        <taxon>Paenibacillaceae</taxon>
        <taxon>Paenibacillus</taxon>
    </lineage>
</organism>
<dbReference type="InterPro" id="IPR037883">
    <property type="entry name" value="Knr4/Smi1-like_sf"/>
</dbReference>
<dbReference type="SMART" id="SM00860">
    <property type="entry name" value="SMI1_KNR4"/>
    <property type="match status" value="1"/>
</dbReference>
<protein>
    <submittedName>
        <fullName evidence="2">SMI1 / KNR4 family (SUKH-1)</fullName>
    </submittedName>
</protein>